<dbReference type="InterPro" id="IPR044065">
    <property type="entry name" value="ACP_MB"/>
</dbReference>
<organism evidence="3">
    <name type="scientific">marine sediment metagenome</name>
    <dbReference type="NCBI Taxonomy" id="412755"/>
    <lineage>
        <taxon>unclassified sequences</taxon>
        <taxon>metagenomes</taxon>
        <taxon>ecological metagenomes</taxon>
    </lineage>
</organism>
<comment type="caution">
    <text evidence="3">The sequence shown here is derived from an EMBL/GenBank/DDBJ whole genome shotgun (WGS) entry which is preliminary data.</text>
</comment>
<dbReference type="InterPro" id="IPR046342">
    <property type="entry name" value="CBS_dom_sf"/>
</dbReference>
<dbReference type="InterPro" id="IPR000644">
    <property type="entry name" value="CBS_dom"/>
</dbReference>
<gene>
    <name evidence="3" type="ORF">S01H1_25630</name>
</gene>
<proteinExistence type="predicted"/>
<evidence type="ECO:0000259" key="1">
    <source>
        <dbReference type="PROSITE" id="PS51371"/>
    </source>
</evidence>
<dbReference type="Gene3D" id="3.10.580.10">
    <property type="entry name" value="CBS-domain"/>
    <property type="match status" value="1"/>
</dbReference>
<accession>X0TD11</accession>
<dbReference type="SMART" id="SM00116">
    <property type="entry name" value="CBS"/>
    <property type="match status" value="1"/>
</dbReference>
<evidence type="ECO:0000259" key="2">
    <source>
        <dbReference type="PROSITE" id="PS51901"/>
    </source>
</evidence>
<name>X0TD11_9ZZZZ</name>
<evidence type="ECO:0008006" key="4">
    <source>
        <dbReference type="Google" id="ProtNLM"/>
    </source>
</evidence>
<dbReference type="PROSITE" id="PS51901">
    <property type="entry name" value="ACP_MB"/>
    <property type="match status" value="1"/>
</dbReference>
<dbReference type="EMBL" id="BARS01015494">
    <property type="protein sequence ID" value="GAF91089.1"/>
    <property type="molecule type" value="Genomic_DNA"/>
</dbReference>
<sequence>TPIIVIDPYVSLEEAVKTMGKCNIRRLPVLENGELIGIITQKDISRISPMLHEISREWYDISVRDEAHLRRQIFSGKCEDCGTLSTNLKNVDGRLLCEDCIDALAYQ</sequence>
<protein>
    <recommendedName>
        <fullName evidence="4">CBS domain-containing protein</fullName>
    </recommendedName>
</protein>
<dbReference type="AlphaFoldDB" id="X0TD11"/>
<feature type="domain" description="ACP-type MB" evidence="2">
    <location>
        <begin position="73"/>
        <end position="107"/>
    </location>
</feature>
<evidence type="ECO:0000313" key="3">
    <source>
        <dbReference type="EMBL" id="GAF91089.1"/>
    </source>
</evidence>
<feature type="domain" description="CBS" evidence="1">
    <location>
        <begin position="1"/>
        <end position="54"/>
    </location>
</feature>
<dbReference type="SUPFAM" id="SSF54631">
    <property type="entry name" value="CBS-domain pair"/>
    <property type="match status" value="1"/>
</dbReference>
<dbReference type="PROSITE" id="PS51371">
    <property type="entry name" value="CBS"/>
    <property type="match status" value="1"/>
</dbReference>
<reference evidence="3" key="1">
    <citation type="journal article" date="2014" name="Front. Microbiol.">
        <title>High frequency of phylogenetically diverse reductive dehalogenase-homologous genes in deep subseafloor sedimentary metagenomes.</title>
        <authorList>
            <person name="Kawai M."/>
            <person name="Futagami T."/>
            <person name="Toyoda A."/>
            <person name="Takaki Y."/>
            <person name="Nishi S."/>
            <person name="Hori S."/>
            <person name="Arai W."/>
            <person name="Tsubouchi T."/>
            <person name="Morono Y."/>
            <person name="Uchiyama I."/>
            <person name="Ito T."/>
            <person name="Fujiyama A."/>
            <person name="Inagaki F."/>
            <person name="Takami H."/>
        </authorList>
    </citation>
    <scope>NUCLEOTIDE SEQUENCE</scope>
    <source>
        <strain evidence="3">Expedition CK06-06</strain>
    </source>
</reference>
<dbReference type="Pfam" id="PF00571">
    <property type="entry name" value="CBS"/>
    <property type="match status" value="1"/>
</dbReference>
<feature type="non-terminal residue" evidence="3">
    <location>
        <position position="1"/>
    </location>
</feature>